<name>A0AAN8RMV2_9PEZI</name>
<dbReference type="SMART" id="SM00236">
    <property type="entry name" value="fCBD"/>
    <property type="match status" value="1"/>
</dbReference>
<comment type="caution">
    <text evidence="6">The sequence shown here is derived from an EMBL/GenBank/DDBJ whole genome shotgun (WGS) entry which is preliminary data.</text>
</comment>
<dbReference type="GO" id="GO:0008810">
    <property type="term" value="F:cellulase activity"/>
    <property type="evidence" value="ECO:0007669"/>
    <property type="project" value="InterPro"/>
</dbReference>
<dbReference type="InterPro" id="IPR002594">
    <property type="entry name" value="GH12"/>
</dbReference>
<keyword evidence="3" id="KW-0326">Glycosidase</keyword>
<reference evidence="6 7" key="1">
    <citation type="submission" date="2019-10" db="EMBL/GenBank/DDBJ databases">
        <authorList>
            <person name="Palmer J.M."/>
        </authorList>
    </citation>
    <scope>NUCLEOTIDE SEQUENCE [LARGE SCALE GENOMIC DNA]</scope>
    <source>
        <strain evidence="6 7">TWF718</strain>
    </source>
</reference>
<protein>
    <recommendedName>
        <fullName evidence="5">CBM1 domain-containing protein</fullName>
    </recommendedName>
</protein>
<keyword evidence="7" id="KW-1185">Reference proteome</keyword>
<comment type="similarity">
    <text evidence="1 3">Belongs to the glycosyl hydrolase 12 (cellulase H) family.</text>
</comment>
<dbReference type="PROSITE" id="PS51164">
    <property type="entry name" value="CBM1_2"/>
    <property type="match status" value="1"/>
</dbReference>
<dbReference type="Pfam" id="PF01670">
    <property type="entry name" value="Glyco_hydro_12"/>
    <property type="match status" value="1"/>
</dbReference>
<dbReference type="InterPro" id="IPR035971">
    <property type="entry name" value="CBD_sf"/>
</dbReference>
<evidence type="ECO:0000259" key="5">
    <source>
        <dbReference type="PROSITE" id="PS51164"/>
    </source>
</evidence>
<evidence type="ECO:0000313" key="6">
    <source>
        <dbReference type="EMBL" id="KAK6343019.1"/>
    </source>
</evidence>
<dbReference type="InterPro" id="IPR013319">
    <property type="entry name" value="GH11/12"/>
</dbReference>
<dbReference type="PANTHER" id="PTHR34002:SF9">
    <property type="entry name" value="XYLOGLUCAN-SPECIFIC ENDO-BETA-1,4-GLUCANASE A"/>
    <property type="match status" value="1"/>
</dbReference>
<feature type="chain" id="PRO_5043015083" description="CBM1 domain-containing protein" evidence="4">
    <location>
        <begin position="19"/>
        <end position="279"/>
    </location>
</feature>
<evidence type="ECO:0000256" key="2">
    <source>
        <dbReference type="ARBA" id="ARBA00022729"/>
    </source>
</evidence>
<keyword evidence="3" id="KW-0378">Hydrolase</keyword>
<dbReference type="GO" id="GO:0005576">
    <property type="term" value="C:extracellular region"/>
    <property type="evidence" value="ECO:0007669"/>
    <property type="project" value="InterPro"/>
</dbReference>
<sequence>MKQSTITAAFMAIGFASAQSTAWAQCGGSSWTGSTTCVSGYYCSYVNTWYSQCLPNDFCGQYDSTTTGVYNLYNNLWGSGAATAGSQCTGLDGTSGNTIYWHTSWSWQGGSGNVKSYANAALIFTPKKLSALSTIPTTWKYTYSNTNNMVANVAYDLFTSSTSTGTAEYEIMIWLGAYGGAGPISSTGSAIASTYIDGITWNLYKGPNSQMTVFSFVASNAPVTSWSGDVNNFIKYLTGNQGLPTSQYLTVLEAGTEPFTNTAGVTSKLTVTEYSIAVN</sequence>
<dbReference type="InterPro" id="IPR000254">
    <property type="entry name" value="CBD"/>
</dbReference>
<gene>
    <name evidence="6" type="ORF">TWF718_008397</name>
</gene>
<evidence type="ECO:0000256" key="1">
    <source>
        <dbReference type="ARBA" id="ARBA00005519"/>
    </source>
</evidence>
<dbReference type="Proteomes" id="UP001313282">
    <property type="component" value="Unassembled WGS sequence"/>
</dbReference>
<organism evidence="6 7">
    <name type="scientific">Orbilia javanica</name>
    <dbReference type="NCBI Taxonomy" id="47235"/>
    <lineage>
        <taxon>Eukaryota</taxon>
        <taxon>Fungi</taxon>
        <taxon>Dikarya</taxon>
        <taxon>Ascomycota</taxon>
        <taxon>Pezizomycotina</taxon>
        <taxon>Orbiliomycetes</taxon>
        <taxon>Orbiliales</taxon>
        <taxon>Orbiliaceae</taxon>
        <taxon>Orbilia</taxon>
    </lineage>
</organism>
<accession>A0AAN8RMV2</accession>
<dbReference type="GO" id="GO:0030248">
    <property type="term" value="F:cellulose binding"/>
    <property type="evidence" value="ECO:0007669"/>
    <property type="project" value="InterPro"/>
</dbReference>
<dbReference type="AlphaFoldDB" id="A0AAN8RMV2"/>
<feature type="domain" description="CBM1" evidence="5">
    <location>
        <begin position="18"/>
        <end position="54"/>
    </location>
</feature>
<dbReference type="SUPFAM" id="SSF57180">
    <property type="entry name" value="Cellulose-binding domain"/>
    <property type="match status" value="1"/>
</dbReference>
<dbReference type="EMBL" id="JAVHNR010000005">
    <property type="protein sequence ID" value="KAK6343019.1"/>
    <property type="molecule type" value="Genomic_DNA"/>
</dbReference>
<dbReference type="PROSITE" id="PS00562">
    <property type="entry name" value="CBM1_1"/>
    <property type="match status" value="1"/>
</dbReference>
<proteinExistence type="inferred from homology"/>
<dbReference type="Pfam" id="PF00734">
    <property type="entry name" value="CBM_1"/>
    <property type="match status" value="1"/>
</dbReference>
<evidence type="ECO:0000313" key="7">
    <source>
        <dbReference type="Proteomes" id="UP001313282"/>
    </source>
</evidence>
<keyword evidence="3" id="KW-0624">Polysaccharide degradation</keyword>
<keyword evidence="3" id="KW-0119">Carbohydrate metabolism</keyword>
<dbReference type="Gene3D" id="2.60.120.180">
    <property type="match status" value="1"/>
</dbReference>
<dbReference type="PANTHER" id="PTHR34002">
    <property type="entry name" value="BLR1656 PROTEIN"/>
    <property type="match status" value="1"/>
</dbReference>
<dbReference type="InterPro" id="IPR013320">
    <property type="entry name" value="ConA-like_dom_sf"/>
</dbReference>
<dbReference type="GO" id="GO:0000272">
    <property type="term" value="P:polysaccharide catabolic process"/>
    <property type="evidence" value="ECO:0007669"/>
    <property type="project" value="UniProtKB-KW"/>
</dbReference>
<dbReference type="SUPFAM" id="SSF49899">
    <property type="entry name" value="Concanavalin A-like lectins/glucanases"/>
    <property type="match status" value="1"/>
</dbReference>
<evidence type="ECO:0000256" key="4">
    <source>
        <dbReference type="SAM" id="SignalP"/>
    </source>
</evidence>
<feature type="signal peptide" evidence="4">
    <location>
        <begin position="1"/>
        <end position="18"/>
    </location>
</feature>
<evidence type="ECO:0000256" key="3">
    <source>
        <dbReference type="RuleBase" id="RU361163"/>
    </source>
</evidence>
<keyword evidence="2 4" id="KW-0732">Signal</keyword>